<dbReference type="SUPFAM" id="SSF57850">
    <property type="entry name" value="RING/U-box"/>
    <property type="match status" value="1"/>
</dbReference>
<keyword evidence="5" id="KW-1133">Transmembrane helix</keyword>
<evidence type="ECO:0000259" key="6">
    <source>
        <dbReference type="PROSITE" id="PS50089"/>
    </source>
</evidence>
<keyword evidence="7" id="KW-1185">Reference proteome</keyword>
<dbReference type="RefSeq" id="XP_011635672.1">
    <property type="nucleotide sequence ID" value="XM_011637370.2"/>
</dbReference>
<sequence length="176" mass="19487">MNFTEQYRQKILAFIMPPVEGPISGWKGYALRITVLAVGVGIYVLLFKRNNSSSRRWGFRGTQETQAKPNDNSSIEIINDDKFKDTYGEVCPICLGVPKIGVKASCGHLLCAECLANYCDVRIAPMPPPCPLCRAPLNSVALACDFVSITRYYLPLSKVIVSSIIAKTQQNAKIRE</sequence>
<keyword evidence="1" id="KW-0479">Metal-binding</keyword>
<dbReference type="PROSITE" id="PS50089">
    <property type="entry name" value="ZF_RING_2"/>
    <property type="match status" value="1"/>
</dbReference>
<keyword evidence="3" id="KW-0862">Zinc</keyword>
<organism evidence="7 8">
    <name type="scientific">Pogonomyrmex barbatus</name>
    <name type="common">red harvester ant</name>
    <dbReference type="NCBI Taxonomy" id="144034"/>
    <lineage>
        <taxon>Eukaryota</taxon>
        <taxon>Metazoa</taxon>
        <taxon>Ecdysozoa</taxon>
        <taxon>Arthropoda</taxon>
        <taxon>Hexapoda</taxon>
        <taxon>Insecta</taxon>
        <taxon>Pterygota</taxon>
        <taxon>Neoptera</taxon>
        <taxon>Endopterygota</taxon>
        <taxon>Hymenoptera</taxon>
        <taxon>Apocrita</taxon>
        <taxon>Aculeata</taxon>
        <taxon>Formicoidea</taxon>
        <taxon>Formicidae</taxon>
        <taxon>Myrmicinae</taxon>
        <taxon>Pogonomyrmex</taxon>
    </lineage>
</organism>
<dbReference type="GeneID" id="105426237"/>
<dbReference type="InterPro" id="IPR013083">
    <property type="entry name" value="Znf_RING/FYVE/PHD"/>
</dbReference>
<evidence type="ECO:0000256" key="3">
    <source>
        <dbReference type="ARBA" id="ARBA00022833"/>
    </source>
</evidence>
<dbReference type="Gene3D" id="3.30.40.10">
    <property type="entry name" value="Zinc/RING finger domain, C3HC4 (zinc finger)"/>
    <property type="match status" value="1"/>
</dbReference>
<evidence type="ECO:0000313" key="8">
    <source>
        <dbReference type="RefSeq" id="XP_011635672.1"/>
    </source>
</evidence>
<dbReference type="GO" id="GO:0061630">
    <property type="term" value="F:ubiquitin protein ligase activity"/>
    <property type="evidence" value="ECO:0007669"/>
    <property type="project" value="InterPro"/>
</dbReference>
<dbReference type="InterPro" id="IPR001841">
    <property type="entry name" value="Znf_RING"/>
</dbReference>
<evidence type="ECO:0000256" key="1">
    <source>
        <dbReference type="ARBA" id="ARBA00022723"/>
    </source>
</evidence>
<dbReference type="InterPro" id="IPR038896">
    <property type="entry name" value="RNF170"/>
</dbReference>
<evidence type="ECO:0000256" key="5">
    <source>
        <dbReference type="SAM" id="Phobius"/>
    </source>
</evidence>
<keyword evidence="2 4" id="KW-0863">Zinc-finger</keyword>
<proteinExistence type="predicted"/>
<reference evidence="8" key="1">
    <citation type="submission" date="2025-08" db="UniProtKB">
        <authorList>
            <consortium name="RefSeq"/>
        </authorList>
    </citation>
    <scope>IDENTIFICATION</scope>
</reference>
<dbReference type="Pfam" id="PF13920">
    <property type="entry name" value="zf-C3HC4_3"/>
    <property type="match status" value="1"/>
</dbReference>
<dbReference type="PROSITE" id="PS00518">
    <property type="entry name" value="ZF_RING_1"/>
    <property type="match status" value="1"/>
</dbReference>
<gene>
    <name evidence="8" type="primary">LOC105426237</name>
</gene>
<dbReference type="Proteomes" id="UP000504615">
    <property type="component" value="Unplaced"/>
</dbReference>
<dbReference type="PANTHER" id="PTHR22894:SF5">
    <property type="entry name" value="RING-TYPE DOMAIN-CONTAINING PROTEIN"/>
    <property type="match status" value="1"/>
</dbReference>
<dbReference type="AlphaFoldDB" id="A0A6I9WA27"/>
<feature type="transmembrane region" description="Helical" evidence="5">
    <location>
        <begin position="29"/>
        <end position="47"/>
    </location>
</feature>
<dbReference type="KEGG" id="pbar:105426237"/>
<evidence type="ECO:0000256" key="4">
    <source>
        <dbReference type="PROSITE-ProRule" id="PRU00175"/>
    </source>
</evidence>
<dbReference type="InterPro" id="IPR017907">
    <property type="entry name" value="Znf_RING_CS"/>
</dbReference>
<keyword evidence="5" id="KW-0812">Transmembrane</keyword>
<evidence type="ECO:0000313" key="7">
    <source>
        <dbReference type="Proteomes" id="UP000504615"/>
    </source>
</evidence>
<protein>
    <submittedName>
        <fullName evidence="8">Uncharacterized protein LOC105426237 isoform X1</fullName>
    </submittedName>
</protein>
<name>A0A6I9WA27_9HYME</name>
<keyword evidence="5" id="KW-0472">Membrane</keyword>
<dbReference type="PANTHER" id="PTHR22894">
    <property type="entry name" value="RING-TYPE DOMAIN-CONTAINING PROTEIN"/>
    <property type="match status" value="1"/>
</dbReference>
<dbReference type="OrthoDB" id="7673528at2759"/>
<feature type="domain" description="RING-type" evidence="6">
    <location>
        <begin position="91"/>
        <end position="134"/>
    </location>
</feature>
<dbReference type="GO" id="GO:0008270">
    <property type="term" value="F:zinc ion binding"/>
    <property type="evidence" value="ECO:0007669"/>
    <property type="project" value="UniProtKB-KW"/>
</dbReference>
<evidence type="ECO:0000256" key="2">
    <source>
        <dbReference type="ARBA" id="ARBA00022771"/>
    </source>
</evidence>
<accession>A0A6I9WA27</accession>